<sequence>MRPNRLHDLISLNKPALNAWLSCNSPYIAEVLGHCGFDSVTVDLQHGQLGMDAVPSLLQAISATAAMPLVRCSENNFGEINKILDSGAYGIICPMIDTRQDAERFVRACRYPPLGARSFGPARGLLYGGSDYFNAANSTLLTLAMIETVKGVQNIDDILDVTGLDGIYIGPNDLAISMGIAPGGNWEDAALGVTIRHIIERCQSKQKYVGIFCNDMAMASAMKEVGLNMLTPGNDIQLLRSAATARLAQLRG</sequence>
<dbReference type="EMBL" id="JAMGZJ010000078">
    <property type="protein sequence ID" value="MCU6671559.1"/>
    <property type="molecule type" value="Genomic_DNA"/>
</dbReference>
<dbReference type="AlphaFoldDB" id="A0A9J6QGF1"/>
<evidence type="ECO:0000256" key="1">
    <source>
        <dbReference type="ARBA" id="ARBA00005568"/>
    </source>
</evidence>
<evidence type="ECO:0000259" key="4">
    <source>
        <dbReference type="Pfam" id="PF03328"/>
    </source>
</evidence>
<reference evidence="5" key="1">
    <citation type="submission" date="2022-05" db="EMBL/GenBank/DDBJ databases">
        <title>Description of a novel species of Leclercia; Leclercia tamurae and the Proposal for a Novel Genus Silvania gen. nov. Containing Two Novel Species Silvania hatchlandensis sp. nov. and Silvania confinis sp. nov. Isolated from the Rhizosphere of Oak.</title>
        <authorList>
            <person name="Maddock D.W."/>
            <person name="Brady C.L."/>
            <person name="Denman S."/>
            <person name="Arnold D."/>
        </authorList>
    </citation>
    <scope>NUCLEOTIDE SEQUENCE</scope>
    <source>
        <strain evidence="5">H4N4</strain>
    </source>
</reference>
<dbReference type="GO" id="GO:0046872">
    <property type="term" value="F:metal ion binding"/>
    <property type="evidence" value="ECO:0007669"/>
    <property type="project" value="UniProtKB-KW"/>
</dbReference>
<keyword evidence="3 5" id="KW-0456">Lyase</keyword>
<dbReference type="InterPro" id="IPR005000">
    <property type="entry name" value="Aldolase/citrate-lyase_domain"/>
</dbReference>
<dbReference type="PANTHER" id="PTHR30502:SF0">
    <property type="entry name" value="PHOSPHOENOLPYRUVATE CARBOXYLASE FAMILY PROTEIN"/>
    <property type="match status" value="1"/>
</dbReference>
<feature type="domain" description="HpcH/HpaI aldolase/citrate lyase" evidence="4">
    <location>
        <begin position="20"/>
        <end position="241"/>
    </location>
</feature>
<accession>A0A9J6QGF1</accession>
<protein>
    <submittedName>
        <fullName evidence="5">Aldolase/citrate lyase family protein</fullName>
    </submittedName>
</protein>
<gene>
    <name evidence="5" type="ORF">M8013_22840</name>
</gene>
<dbReference type="PANTHER" id="PTHR30502">
    <property type="entry name" value="2-KETO-3-DEOXY-L-RHAMNONATE ALDOLASE"/>
    <property type="match status" value="1"/>
</dbReference>
<keyword evidence="2" id="KW-0479">Metal-binding</keyword>
<dbReference type="RefSeq" id="WP_271270029.1">
    <property type="nucleotide sequence ID" value="NZ_JAMGZJ010000078.1"/>
</dbReference>
<dbReference type="Gene3D" id="3.20.20.60">
    <property type="entry name" value="Phosphoenolpyruvate-binding domains"/>
    <property type="match status" value="1"/>
</dbReference>
<dbReference type="InterPro" id="IPR040442">
    <property type="entry name" value="Pyrv_kinase-like_dom_sf"/>
</dbReference>
<dbReference type="Pfam" id="PF03328">
    <property type="entry name" value="HpcH_HpaI"/>
    <property type="match status" value="1"/>
</dbReference>
<evidence type="ECO:0000256" key="2">
    <source>
        <dbReference type="ARBA" id="ARBA00022723"/>
    </source>
</evidence>
<evidence type="ECO:0000313" key="6">
    <source>
        <dbReference type="Proteomes" id="UP001061282"/>
    </source>
</evidence>
<organism evidence="5 6">
    <name type="scientific">Silvania confinis</name>
    <dbReference type="NCBI Taxonomy" id="2926470"/>
    <lineage>
        <taxon>Bacteria</taxon>
        <taxon>Pseudomonadati</taxon>
        <taxon>Pseudomonadota</taxon>
        <taxon>Gammaproteobacteria</taxon>
        <taxon>Enterobacterales</taxon>
        <taxon>Enterobacteriaceae</taxon>
        <taxon>Silvania</taxon>
    </lineage>
</organism>
<keyword evidence="6" id="KW-1185">Reference proteome</keyword>
<name>A0A9J6QGF1_9ENTR</name>
<evidence type="ECO:0000256" key="3">
    <source>
        <dbReference type="ARBA" id="ARBA00023239"/>
    </source>
</evidence>
<dbReference type="InterPro" id="IPR015813">
    <property type="entry name" value="Pyrv/PenolPyrv_kinase-like_dom"/>
</dbReference>
<dbReference type="GO" id="GO:0005737">
    <property type="term" value="C:cytoplasm"/>
    <property type="evidence" value="ECO:0007669"/>
    <property type="project" value="TreeGrafter"/>
</dbReference>
<evidence type="ECO:0000313" key="5">
    <source>
        <dbReference type="EMBL" id="MCU6671559.1"/>
    </source>
</evidence>
<comment type="similarity">
    <text evidence="1">Belongs to the HpcH/HpaI aldolase family.</text>
</comment>
<proteinExistence type="inferred from homology"/>
<dbReference type="GO" id="GO:0016832">
    <property type="term" value="F:aldehyde-lyase activity"/>
    <property type="evidence" value="ECO:0007669"/>
    <property type="project" value="TreeGrafter"/>
</dbReference>
<dbReference type="InterPro" id="IPR050251">
    <property type="entry name" value="HpcH-HpaI_aldolase"/>
</dbReference>
<dbReference type="SUPFAM" id="SSF51621">
    <property type="entry name" value="Phosphoenolpyruvate/pyruvate domain"/>
    <property type="match status" value="1"/>
</dbReference>
<dbReference type="Proteomes" id="UP001061282">
    <property type="component" value="Unassembled WGS sequence"/>
</dbReference>
<comment type="caution">
    <text evidence="5">The sequence shown here is derived from an EMBL/GenBank/DDBJ whole genome shotgun (WGS) entry which is preliminary data.</text>
</comment>